<organism evidence="1 2">
    <name type="scientific">Proteus columbae</name>
    <dbReference type="NCBI Taxonomy" id="1987580"/>
    <lineage>
        <taxon>Bacteria</taxon>
        <taxon>Pseudomonadati</taxon>
        <taxon>Pseudomonadota</taxon>
        <taxon>Gammaproteobacteria</taxon>
        <taxon>Enterobacterales</taxon>
        <taxon>Morganellaceae</taxon>
        <taxon>Proteus</taxon>
    </lineage>
</organism>
<keyword evidence="1" id="KW-0540">Nuclease</keyword>
<evidence type="ECO:0000313" key="1">
    <source>
        <dbReference type="EMBL" id="QHN10207.1"/>
    </source>
</evidence>
<reference evidence="1 2" key="1">
    <citation type="submission" date="2019-09" db="EMBL/GenBank/DDBJ databases">
        <title>Emergence of a chromosome-mediated tetracycline resistance gene in Proteus strain.</title>
        <authorList>
            <person name="He D."/>
            <person name="Wang L."/>
        </authorList>
    </citation>
    <scope>NUCLEOTIDE SEQUENCE [LARGE SCALE GENOMIC DNA]</scope>
    <source>
        <strain evidence="1 2">T60</strain>
    </source>
</reference>
<dbReference type="InterPro" id="IPR004027">
    <property type="entry name" value="SEC_C_motif"/>
</dbReference>
<evidence type="ECO:0000313" key="2">
    <source>
        <dbReference type="Proteomes" id="UP000464700"/>
    </source>
</evidence>
<keyword evidence="1" id="KW-0378">Hydrolase</keyword>
<accession>A0A6I7DBT1</accession>
<gene>
    <name evidence="1" type="ORF">F1325_06930</name>
</gene>
<sequence length="290" mass="33167">MNRNPPKSVIQILKQEVGFGCPVPGCGNPYLEWHHFDPPWCVENHHRAEGMIALCTHHHKKADSGAYTNEQLIEFKSNKANSEIVKGNFEWRRNKILTLIGGNFFYETPRPLVIDNHDVVSLIRDDNGYLLLNIEMLSVLKEERLIMKENCWENIGKPVDIKCPPSGKKLEIKYENGDYLSIEFYVVNNEDLFFEKFNCKAPDLLEFPLTISEINFNVGGLDLKASPIGTNIQNNQFTGCFSIHCSVGMMLNLGIKWRQNWNLVPVPESRLSPCPCNSGYKYKHCHGQLT</sequence>
<dbReference type="Pfam" id="PF02810">
    <property type="entry name" value="SEC-C"/>
    <property type="match status" value="1"/>
</dbReference>
<dbReference type="EMBL" id="CP043925">
    <property type="protein sequence ID" value="QHN10207.1"/>
    <property type="molecule type" value="Genomic_DNA"/>
</dbReference>
<proteinExistence type="predicted"/>
<keyword evidence="2" id="KW-1185">Reference proteome</keyword>
<keyword evidence="1" id="KW-0255">Endonuclease</keyword>
<dbReference type="Proteomes" id="UP000464700">
    <property type="component" value="Chromosome"/>
</dbReference>
<dbReference type="RefSeq" id="WP_160230176.1">
    <property type="nucleotide sequence ID" value="NZ_CP043925.1"/>
</dbReference>
<dbReference type="KEGG" id="pcol:F1325_06930"/>
<dbReference type="SUPFAM" id="SSF103642">
    <property type="entry name" value="Sec-C motif"/>
    <property type="match status" value="1"/>
</dbReference>
<dbReference type="GO" id="GO:0004519">
    <property type="term" value="F:endonuclease activity"/>
    <property type="evidence" value="ECO:0007669"/>
    <property type="project" value="UniProtKB-KW"/>
</dbReference>
<protein>
    <submittedName>
        <fullName evidence="1">HNH endonuclease</fullName>
    </submittedName>
</protein>
<dbReference type="AlphaFoldDB" id="A0A6I7DBT1"/>
<dbReference type="Gene3D" id="3.10.450.50">
    <property type="match status" value="1"/>
</dbReference>
<name>A0A6I7DBT1_9GAMM</name>